<feature type="transmembrane region" description="Helical" evidence="12">
    <location>
        <begin position="87"/>
        <end position="107"/>
    </location>
</feature>
<keyword evidence="3" id="KW-1003">Cell membrane</keyword>
<keyword evidence="6 10" id="KW-0297">G-protein coupled receptor</keyword>
<evidence type="ECO:0000256" key="9">
    <source>
        <dbReference type="ARBA" id="ARBA00023224"/>
    </source>
</evidence>
<feature type="region of interest" description="Disordered" evidence="11">
    <location>
        <begin position="596"/>
        <end position="621"/>
    </location>
</feature>
<keyword evidence="4 10" id="KW-0812">Transmembrane</keyword>
<feature type="region of interest" description="Disordered" evidence="11">
    <location>
        <begin position="667"/>
        <end position="694"/>
    </location>
</feature>
<dbReference type="Pfam" id="PF00001">
    <property type="entry name" value="7tm_1"/>
    <property type="match status" value="1"/>
</dbReference>
<comment type="caution">
    <text evidence="14">The sequence shown here is derived from an EMBL/GenBank/DDBJ whole genome shotgun (WGS) entry which is preliminary data.</text>
</comment>
<name>A0A2J7QZI0_9NEOP</name>
<dbReference type="STRING" id="105785.A0A2J7QZI0"/>
<dbReference type="OrthoDB" id="6159456at2759"/>
<evidence type="ECO:0000256" key="7">
    <source>
        <dbReference type="ARBA" id="ARBA00023136"/>
    </source>
</evidence>
<evidence type="ECO:0000313" key="14">
    <source>
        <dbReference type="EMBL" id="PNF33975.1"/>
    </source>
</evidence>
<evidence type="ECO:0000256" key="3">
    <source>
        <dbReference type="ARBA" id="ARBA00022475"/>
    </source>
</evidence>
<dbReference type="Proteomes" id="UP000235965">
    <property type="component" value="Unassembled WGS sequence"/>
</dbReference>
<feature type="transmembrane region" description="Helical" evidence="12">
    <location>
        <begin position="127"/>
        <end position="148"/>
    </location>
</feature>
<dbReference type="PANTHER" id="PTHR24249:SF406">
    <property type="entry name" value="G-PROTEIN COUPLED RECEPTORS FAMILY 1 PROFILE DOMAIN-CONTAINING PROTEIN"/>
    <property type="match status" value="1"/>
</dbReference>
<evidence type="ECO:0000256" key="5">
    <source>
        <dbReference type="ARBA" id="ARBA00022989"/>
    </source>
</evidence>
<gene>
    <name evidence="14" type="ORF">B7P43_G04667</name>
</gene>
<dbReference type="PRINTS" id="PR00237">
    <property type="entry name" value="GPCRRHODOPSN"/>
</dbReference>
<keyword evidence="8 10" id="KW-0675">Receptor</keyword>
<feature type="transmembrane region" description="Helical" evidence="12">
    <location>
        <begin position="292"/>
        <end position="312"/>
    </location>
</feature>
<evidence type="ECO:0000256" key="10">
    <source>
        <dbReference type="RuleBase" id="RU000688"/>
    </source>
</evidence>
<dbReference type="EMBL" id="NEVH01009069">
    <property type="protein sequence ID" value="PNF33975.1"/>
    <property type="molecule type" value="Genomic_DNA"/>
</dbReference>
<dbReference type="InterPro" id="IPR050569">
    <property type="entry name" value="TAAR"/>
</dbReference>
<evidence type="ECO:0000256" key="1">
    <source>
        <dbReference type="ARBA" id="ARBA00004651"/>
    </source>
</evidence>
<proteinExistence type="inferred from homology"/>
<sequence length="787" mass="86830">MNLLGVVFMAGGYALPSTYYELVYTFLQQLTKQTELTNSNNLQVFRLYNPIDLDTFPRLNAVSWLHFDLLDRGSVLRINKQVQTANNLLLLHLGIVDSLLCALFLFFSAPSMLRDWNWLGLGTPCNLHGFLFTLLHPVALWTVCGLNCDRYYAISAPLHYGAMVSPRKVAMGLGAAWLIALILCLPPFFLIAPYSYNPGLAGCAPDFGFGDGAIWYSAIYTLLTLLLPAALILGCNIKVLMIARYHRHRIASAIFEVTLSAQVTITHQRNPFQPSVLSAGGKFRGRSAVSTVLQLLGSLLVLYFPYYGVILWESSSTTFLEANKFGMAVHVHPHVVTLASTLLTCSPPINGLLYGIKSKILRKTFQNYWRKQMSKSEMIQEIQARTPSACGSRRPSLTPLGILSRPCTSHLQRRLSEVLLDPHRTGANGPNSTRPRIQRIASELNWRPSSTSGLGISLTGIDRVSGFPRSHSLKDQQSHTVSCNTLQVPSFDNDVELDGEISKNYRSIRAAVISNKIGRGSFEEVPSLCGNPVQITRPSLSSANLFLQRVFGIGNTHFYDQCQKEITSPSSKRAAAIQTVLATTPRRSPRILITRAFSEESDKAPTAPGTPTRGDIGRQYSTSTTSLLDRKWRKMRYQEPKDVDDRREICSVASSDTESFHHLDIGTSVSSCPVNGDTHSSKSSLSSTDDNSRASSGRLYFSLDGTSEAPLCCDGVSASEGTSESGDAMQHQTQQPNHKSACYILSWPTTRRKNMAHSNGKLPPSSNTRVHLARSFTNITNTPEFVL</sequence>
<evidence type="ECO:0000256" key="4">
    <source>
        <dbReference type="ARBA" id="ARBA00022692"/>
    </source>
</evidence>
<keyword evidence="9 10" id="KW-0807">Transducer</keyword>
<dbReference type="GO" id="GO:0004930">
    <property type="term" value="F:G protein-coupled receptor activity"/>
    <property type="evidence" value="ECO:0007669"/>
    <property type="project" value="UniProtKB-KW"/>
</dbReference>
<keyword evidence="15" id="KW-1185">Reference proteome</keyword>
<dbReference type="SUPFAM" id="SSF81321">
    <property type="entry name" value="Family A G protein-coupled receptor-like"/>
    <property type="match status" value="1"/>
</dbReference>
<dbReference type="AlphaFoldDB" id="A0A2J7QZI0"/>
<dbReference type="GO" id="GO:0005886">
    <property type="term" value="C:plasma membrane"/>
    <property type="evidence" value="ECO:0007669"/>
    <property type="project" value="UniProtKB-SubCell"/>
</dbReference>
<dbReference type="PROSITE" id="PS50262">
    <property type="entry name" value="G_PROTEIN_RECEP_F1_2"/>
    <property type="match status" value="1"/>
</dbReference>
<evidence type="ECO:0000256" key="12">
    <source>
        <dbReference type="SAM" id="Phobius"/>
    </source>
</evidence>
<feature type="transmembrane region" description="Helical" evidence="12">
    <location>
        <begin position="214"/>
        <end position="237"/>
    </location>
</feature>
<protein>
    <recommendedName>
        <fullName evidence="13">G-protein coupled receptors family 1 profile domain-containing protein</fullName>
    </recommendedName>
</protein>
<evidence type="ECO:0000256" key="11">
    <source>
        <dbReference type="SAM" id="MobiDB-lite"/>
    </source>
</evidence>
<dbReference type="InParanoid" id="A0A2J7QZI0"/>
<comment type="subcellular location">
    <subcellularLocation>
        <location evidence="1">Cell membrane</location>
        <topology evidence="1">Multi-pass membrane protein</topology>
    </subcellularLocation>
</comment>
<feature type="region of interest" description="Disordered" evidence="11">
    <location>
        <begin position="716"/>
        <end position="737"/>
    </location>
</feature>
<evidence type="ECO:0000256" key="8">
    <source>
        <dbReference type="ARBA" id="ARBA00023170"/>
    </source>
</evidence>
<feature type="compositionally biased region" description="Low complexity" evidence="11">
    <location>
        <begin position="681"/>
        <end position="694"/>
    </location>
</feature>
<dbReference type="InterPro" id="IPR000276">
    <property type="entry name" value="GPCR_Rhodpsn"/>
</dbReference>
<evidence type="ECO:0000259" key="13">
    <source>
        <dbReference type="PROSITE" id="PS50262"/>
    </source>
</evidence>
<evidence type="ECO:0000256" key="6">
    <source>
        <dbReference type="ARBA" id="ARBA00023040"/>
    </source>
</evidence>
<dbReference type="PROSITE" id="PS00237">
    <property type="entry name" value="G_PROTEIN_RECEP_F1_1"/>
    <property type="match status" value="1"/>
</dbReference>
<reference evidence="14 15" key="1">
    <citation type="submission" date="2017-12" db="EMBL/GenBank/DDBJ databases">
        <title>Hemimetabolous genomes reveal molecular basis of termite eusociality.</title>
        <authorList>
            <person name="Harrison M.C."/>
            <person name="Jongepier E."/>
            <person name="Robertson H.M."/>
            <person name="Arning N."/>
            <person name="Bitard-Feildel T."/>
            <person name="Chao H."/>
            <person name="Childers C.P."/>
            <person name="Dinh H."/>
            <person name="Doddapaneni H."/>
            <person name="Dugan S."/>
            <person name="Gowin J."/>
            <person name="Greiner C."/>
            <person name="Han Y."/>
            <person name="Hu H."/>
            <person name="Hughes D.S.T."/>
            <person name="Huylmans A.-K."/>
            <person name="Kemena C."/>
            <person name="Kremer L.P.M."/>
            <person name="Lee S.L."/>
            <person name="Lopez-Ezquerra A."/>
            <person name="Mallet L."/>
            <person name="Monroy-Kuhn J.M."/>
            <person name="Moser A."/>
            <person name="Murali S.C."/>
            <person name="Muzny D.M."/>
            <person name="Otani S."/>
            <person name="Piulachs M.-D."/>
            <person name="Poelchau M."/>
            <person name="Qu J."/>
            <person name="Schaub F."/>
            <person name="Wada-Katsumata A."/>
            <person name="Worley K.C."/>
            <person name="Xie Q."/>
            <person name="Ylla G."/>
            <person name="Poulsen M."/>
            <person name="Gibbs R.A."/>
            <person name="Schal C."/>
            <person name="Richards S."/>
            <person name="Belles X."/>
            <person name="Korb J."/>
            <person name="Bornberg-Bauer E."/>
        </authorList>
    </citation>
    <scope>NUCLEOTIDE SEQUENCE [LARGE SCALE GENOMIC DNA]</scope>
    <source>
        <tissue evidence="14">Whole body</tissue>
    </source>
</reference>
<feature type="transmembrane region" description="Helical" evidence="12">
    <location>
        <begin position="169"/>
        <end position="194"/>
    </location>
</feature>
<evidence type="ECO:0000313" key="15">
    <source>
        <dbReference type="Proteomes" id="UP000235965"/>
    </source>
</evidence>
<feature type="compositionally biased region" description="Polar residues" evidence="11">
    <location>
        <begin position="719"/>
        <end position="737"/>
    </location>
</feature>
<dbReference type="CDD" id="cd00637">
    <property type="entry name" value="7tm_classA_rhodopsin-like"/>
    <property type="match status" value="1"/>
</dbReference>
<evidence type="ECO:0000256" key="2">
    <source>
        <dbReference type="ARBA" id="ARBA00010663"/>
    </source>
</evidence>
<dbReference type="Gene3D" id="1.20.1070.10">
    <property type="entry name" value="Rhodopsin 7-helix transmembrane proteins"/>
    <property type="match status" value="1"/>
</dbReference>
<accession>A0A2J7QZI0</accession>
<feature type="domain" description="G-protein coupled receptors family 1 profile" evidence="13">
    <location>
        <begin position="67"/>
        <end position="354"/>
    </location>
</feature>
<keyword evidence="7 12" id="KW-0472">Membrane</keyword>
<organism evidence="14 15">
    <name type="scientific">Cryptotermes secundus</name>
    <dbReference type="NCBI Taxonomy" id="105785"/>
    <lineage>
        <taxon>Eukaryota</taxon>
        <taxon>Metazoa</taxon>
        <taxon>Ecdysozoa</taxon>
        <taxon>Arthropoda</taxon>
        <taxon>Hexapoda</taxon>
        <taxon>Insecta</taxon>
        <taxon>Pterygota</taxon>
        <taxon>Neoptera</taxon>
        <taxon>Polyneoptera</taxon>
        <taxon>Dictyoptera</taxon>
        <taxon>Blattodea</taxon>
        <taxon>Blattoidea</taxon>
        <taxon>Termitoidae</taxon>
        <taxon>Kalotermitidae</taxon>
        <taxon>Cryptotermitinae</taxon>
        <taxon>Cryptotermes</taxon>
    </lineage>
</organism>
<dbReference type="InterPro" id="IPR017452">
    <property type="entry name" value="GPCR_Rhodpsn_7TM"/>
</dbReference>
<keyword evidence="5 12" id="KW-1133">Transmembrane helix</keyword>
<dbReference type="PANTHER" id="PTHR24249">
    <property type="entry name" value="HISTAMINE RECEPTOR-RELATED G-PROTEIN COUPLED RECEPTOR"/>
    <property type="match status" value="1"/>
</dbReference>
<comment type="similarity">
    <text evidence="2 10">Belongs to the G-protein coupled receptor 1 family.</text>
</comment>